<proteinExistence type="predicted"/>
<dbReference type="STRING" id="109895.A0A507E2W4"/>
<dbReference type="InterPro" id="IPR027417">
    <property type="entry name" value="P-loop_NTPase"/>
</dbReference>
<dbReference type="InterPro" id="IPR051316">
    <property type="entry name" value="Zinc-reg_GTPase_activator"/>
</dbReference>
<feature type="region of interest" description="Disordered" evidence="1">
    <location>
        <begin position="319"/>
        <end position="346"/>
    </location>
</feature>
<dbReference type="SUPFAM" id="SSF52540">
    <property type="entry name" value="P-loop containing nucleoside triphosphate hydrolases"/>
    <property type="match status" value="1"/>
</dbReference>
<evidence type="ECO:0000313" key="4">
    <source>
        <dbReference type="Proteomes" id="UP000318582"/>
    </source>
</evidence>
<accession>A0A507E2W4</accession>
<dbReference type="InterPro" id="IPR003495">
    <property type="entry name" value="CobW/HypB/UreG_nucleotide-bd"/>
</dbReference>
<protein>
    <recommendedName>
        <fullName evidence="2">CobW/HypB/UreG nucleotide-binding domain-containing protein</fullName>
    </recommendedName>
</protein>
<name>A0A507E2W4_9FUNG</name>
<reference evidence="3 4" key="1">
    <citation type="journal article" date="2019" name="Sci. Rep.">
        <title>Comparative genomics of chytrid fungi reveal insights into the obligate biotrophic and pathogenic lifestyle of Synchytrium endobioticum.</title>
        <authorList>
            <person name="van de Vossenberg B.T.L.H."/>
            <person name="Warris S."/>
            <person name="Nguyen H.D.T."/>
            <person name="van Gent-Pelzer M.P.E."/>
            <person name="Joly D.L."/>
            <person name="van de Geest H.C."/>
            <person name="Bonants P.J.M."/>
            <person name="Smith D.S."/>
            <person name="Levesque C.A."/>
            <person name="van der Lee T.A.J."/>
        </authorList>
    </citation>
    <scope>NUCLEOTIDE SEQUENCE [LARGE SCALE GENOMIC DNA]</scope>
    <source>
        <strain evidence="3 4">CBS 809.83</strain>
    </source>
</reference>
<dbReference type="Pfam" id="PF02492">
    <property type="entry name" value="cobW"/>
    <property type="match status" value="1"/>
</dbReference>
<feature type="domain" description="CobW/HypB/UreG nucleotide-binding" evidence="2">
    <location>
        <begin position="15"/>
        <end position="183"/>
    </location>
</feature>
<dbReference type="AlphaFoldDB" id="A0A507E2W4"/>
<feature type="compositionally biased region" description="Low complexity" evidence="1">
    <location>
        <begin position="325"/>
        <end position="346"/>
    </location>
</feature>
<gene>
    <name evidence="3" type="ORF">PhCBS80983_g03610</name>
</gene>
<feature type="region of interest" description="Disordered" evidence="1">
    <location>
        <begin position="250"/>
        <end position="281"/>
    </location>
</feature>
<dbReference type="PANTHER" id="PTHR13748">
    <property type="entry name" value="COBW-RELATED"/>
    <property type="match status" value="1"/>
</dbReference>
<dbReference type="PANTHER" id="PTHR13748:SF62">
    <property type="entry name" value="COBW DOMAIN-CONTAINING PROTEIN"/>
    <property type="match status" value="1"/>
</dbReference>
<keyword evidence="4" id="KW-1185">Reference proteome</keyword>
<organism evidence="3 4">
    <name type="scientific">Powellomyces hirtus</name>
    <dbReference type="NCBI Taxonomy" id="109895"/>
    <lineage>
        <taxon>Eukaryota</taxon>
        <taxon>Fungi</taxon>
        <taxon>Fungi incertae sedis</taxon>
        <taxon>Chytridiomycota</taxon>
        <taxon>Chytridiomycota incertae sedis</taxon>
        <taxon>Chytridiomycetes</taxon>
        <taxon>Spizellomycetales</taxon>
        <taxon>Powellomycetaceae</taxon>
        <taxon>Powellomyces</taxon>
    </lineage>
</organism>
<dbReference type="EMBL" id="QEAQ01000048">
    <property type="protein sequence ID" value="TPX57717.1"/>
    <property type="molecule type" value="Genomic_DNA"/>
</dbReference>
<evidence type="ECO:0000313" key="3">
    <source>
        <dbReference type="EMBL" id="TPX57717.1"/>
    </source>
</evidence>
<comment type="caution">
    <text evidence="3">The sequence shown here is derived from an EMBL/GenBank/DDBJ whole genome shotgun (WGS) entry which is preliminary data.</text>
</comment>
<dbReference type="Proteomes" id="UP000318582">
    <property type="component" value="Unassembled WGS sequence"/>
</dbReference>
<dbReference type="Gene3D" id="3.40.50.300">
    <property type="entry name" value="P-loop containing nucleotide triphosphate hydrolases"/>
    <property type="match status" value="1"/>
</dbReference>
<dbReference type="GO" id="GO:0005737">
    <property type="term" value="C:cytoplasm"/>
    <property type="evidence" value="ECO:0007669"/>
    <property type="project" value="TreeGrafter"/>
</dbReference>
<sequence>MADAAATSTTTQPIPITVFTGFLGAGKTTIILSLLQRLPPGYNVVLLKNEFGDVKVDSELARESNVQVTEMLNGCMCCVLVGQMKNALEEIRDTQKPSRIIIETSGSAFPAPIAWQIRQLSSSFSLDAIITVIDCVNFKGYEDTSYTARLQAQYTDVILLNKHSLVTERQLDDVIDRVNDLNTDTVKIKVDEDKGVAPDLVFGLDSKLFELNEKEADEDKWAAMIDPKHMQNEVQVVTIEAGVAGKQKTTSYEESDCHHNHEDDCSEAHSHSHSSVDTSHPVVKSVTKEDLTALFGPIPADTVYRIKGFVLLAPSPTPCEHTPIHSEPPTTTSSTPTAPVPSTSTPQQRQLYIVNWAFGRMELTPVRRTDGGHRDVGVRLTVMGQFGMKVYVEKIKKALLG</sequence>
<feature type="compositionally biased region" description="Basic and acidic residues" evidence="1">
    <location>
        <begin position="255"/>
        <end position="270"/>
    </location>
</feature>
<evidence type="ECO:0000256" key="1">
    <source>
        <dbReference type="SAM" id="MobiDB-lite"/>
    </source>
</evidence>
<evidence type="ECO:0000259" key="2">
    <source>
        <dbReference type="Pfam" id="PF02492"/>
    </source>
</evidence>
<dbReference type="CDD" id="cd03112">
    <property type="entry name" value="CobW-like"/>
    <property type="match status" value="1"/>
</dbReference>